<evidence type="ECO:0000313" key="2">
    <source>
        <dbReference type="EMBL" id="SDO70869.1"/>
    </source>
</evidence>
<dbReference type="RefSeq" id="WP_133794473.1">
    <property type="nucleotide sequence ID" value="NZ_FNDV01000009.1"/>
</dbReference>
<dbReference type="Pfam" id="PF07592">
    <property type="entry name" value="DDE_Tnp_ISAZ013"/>
    <property type="match status" value="2"/>
</dbReference>
<organism evidence="2 3">
    <name type="scientific">Actinokineospora alba</name>
    <dbReference type="NCBI Taxonomy" id="504798"/>
    <lineage>
        <taxon>Bacteria</taxon>
        <taxon>Bacillati</taxon>
        <taxon>Actinomycetota</taxon>
        <taxon>Actinomycetes</taxon>
        <taxon>Pseudonocardiales</taxon>
        <taxon>Pseudonocardiaceae</taxon>
        <taxon>Actinokineospora</taxon>
    </lineage>
</organism>
<dbReference type="OrthoDB" id="8782691at2"/>
<protein>
    <submittedName>
        <fullName evidence="2">Rhodopirellula transposase DDE domain-containing protein</fullName>
    </submittedName>
</protein>
<gene>
    <name evidence="2" type="ORF">SAMN05192558_104256</name>
</gene>
<evidence type="ECO:0000256" key="1">
    <source>
        <dbReference type="SAM" id="MobiDB-lite"/>
    </source>
</evidence>
<evidence type="ECO:0000313" key="3">
    <source>
        <dbReference type="Proteomes" id="UP000199651"/>
    </source>
</evidence>
<sequence length="343" mass="35804">MNSDEALAAKFAALLPHLNERQRRLVLGAEARALGRGGVKAVARAAGASAITVSRGMAELLGGPSLDGRARRPGGGRKPAAAGDDGVQALLSLMEPGGQAAPLLWTTKSTRQLAQTLAHAGHPLSAPTVAKLLRDQGFILLGNAKAVDAGRVDRDTQFRHAHNLAADHLGAGDPVISLNIAKKVLVGADVDGNWDNVDADQHTVVLAAATIRTWWQRCGPRANRLLIVADAGGTAGYRTGRWAVELSALADDIGLPLTVCHLPPGTSRWCGVESRVSAHSHMHVPGQTSRHEVVVAGVGGQVPTEPVAVDLGSADQWPEGEQRVVLRRAADGGWDYGVAPRSS</sequence>
<dbReference type="STRING" id="504798.SAMN05421871_10941"/>
<dbReference type="InterPro" id="IPR011518">
    <property type="entry name" value="Transposase_36"/>
</dbReference>
<dbReference type="EMBL" id="FNJB01000004">
    <property type="protein sequence ID" value="SDO70869.1"/>
    <property type="molecule type" value="Genomic_DNA"/>
</dbReference>
<proteinExistence type="predicted"/>
<accession>A0A1H0LRI4</accession>
<dbReference type="Proteomes" id="UP000199651">
    <property type="component" value="Unassembled WGS sequence"/>
</dbReference>
<dbReference type="AlphaFoldDB" id="A0A1H0LRI4"/>
<name>A0A1H0LRI4_9PSEU</name>
<keyword evidence="3" id="KW-1185">Reference proteome</keyword>
<feature type="region of interest" description="Disordered" evidence="1">
    <location>
        <begin position="62"/>
        <end position="82"/>
    </location>
</feature>
<reference evidence="3" key="1">
    <citation type="submission" date="2016-10" db="EMBL/GenBank/DDBJ databases">
        <authorList>
            <person name="Varghese N."/>
            <person name="Submissions S."/>
        </authorList>
    </citation>
    <scope>NUCLEOTIDE SEQUENCE [LARGE SCALE GENOMIC DNA]</scope>
    <source>
        <strain evidence="3">IBRC-M 10655</strain>
    </source>
</reference>